<dbReference type="Proteomes" id="UP000054498">
    <property type="component" value="Unassembled WGS sequence"/>
</dbReference>
<dbReference type="GeneID" id="25741807"/>
<evidence type="ECO:0000256" key="1">
    <source>
        <dbReference type="SAM" id="MobiDB-lite"/>
    </source>
</evidence>
<gene>
    <name evidence="2" type="ORF">MNEG_8932</name>
</gene>
<dbReference type="EMBL" id="KK101980">
    <property type="protein sequence ID" value="KIY99030.1"/>
    <property type="molecule type" value="Genomic_DNA"/>
</dbReference>
<dbReference type="RefSeq" id="XP_013898050.1">
    <property type="nucleotide sequence ID" value="XM_014042596.1"/>
</dbReference>
<name>A0A0D2MXZ1_9CHLO</name>
<dbReference type="KEGG" id="mng:MNEG_8932"/>
<accession>A0A0D2MXZ1</accession>
<organism evidence="2 3">
    <name type="scientific">Monoraphidium neglectum</name>
    <dbReference type="NCBI Taxonomy" id="145388"/>
    <lineage>
        <taxon>Eukaryota</taxon>
        <taxon>Viridiplantae</taxon>
        <taxon>Chlorophyta</taxon>
        <taxon>core chlorophytes</taxon>
        <taxon>Chlorophyceae</taxon>
        <taxon>CS clade</taxon>
        <taxon>Sphaeropleales</taxon>
        <taxon>Selenastraceae</taxon>
        <taxon>Monoraphidium</taxon>
    </lineage>
</organism>
<dbReference type="OrthoDB" id="10547698at2759"/>
<keyword evidence="3" id="KW-1185">Reference proteome</keyword>
<proteinExistence type="predicted"/>
<protein>
    <submittedName>
        <fullName evidence="2">Uncharacterized protein</fullName>
    </submittedName>
</protein>
<feature type="region of interest" description="Disordered" evidence="1">
    <location>
        <begin position="47"/>
        <end position="67"/>
    </location>
</feature>
<dbReference type="AlphaFoldDB" id="A0A0D2MXZ1"/>
<evidence type="ECO:0000313" key="3">
    <source>
        <dbReference type="Proteomes" id="UP000054498"/>
    </source>
</evidence>
<sequence length="201" mass="20746">MLSLALRSASTNSLPQSACSPLSLAYSASINNVADVEENFEEELLFDDGDAQPGSPASGEATAADAAQLRQRRLENAKQHLQQSPVKLSVLASAWDVPAARTAAVPAVLGGGGGMAQSMPRPISGSRLVRLAAGDDSDEEEPFVPPHLAAGMAEPQVCMSHSMSTKGAAALRLRSTTLRQTGYLEGVMGMPGATPAHLPSA</sequence>
<reference evidence="2 3" key="1">
    <citation type="journal article" date="2013" name="BMC Genomics">
        <title>Reconstruction of the lipid metabolism for the microalga Monoraphidium neglectum from its genome sequence reveals characteristics suitable for biofuel production.</title>
        <authorList>
            <person name="Bogen C."/>
            <person name="Al-Dilaimi A."/>
            <person name="Albersmeier A."/>
            <person name="Wichmann J."/>
            <person name="Grundmann M."/>
            <person name="Rupp O."/>
            <person name="Lauersen K.J."/>
            <person name="Blifernez-Klassen O."/>
            <person name="Kalinowski J."/>
            <person name="Goesmann A."/>
            <person name="Mussgnug J.H."/>
            <person name="Kruse O."/>
        </authorList>
    </citation>
    <scope>NUCLEOTIDE SEQUENCE [LARGE SCALE GENOMIC DNA]</scope>
    <source>
        <strain evidence="2 3">SAG 48.87</strain>
    </source>
</reference>
<evidence type="ECO:0000313" key="2">
    <source>
        <dbReference type="EMBL" id="KIY99030.1"/>
    </source>
</evidence>